<comment type="catalytic activity">
    <reaction evidence="13">
        <text>7-[(3S)-(3-amino-3-methoxycarbonyl)propyl]wyosine(37) in tRNA(Phe) + S-adenosyl-L-methionine + CO2 = wybutosine(37) in tRNA(Phe) + S-adenosyl-L-homocysteine + 2 H(+)</text>
        <dbReference type="Rhea" id="RHEA:37119"/>
        <dbReference type="Rhea" id="RHEA-COMP:11844"/>
        <dbReference type="Rhea" id="RHEA-COMP:11847"/>
        <dbReference type="ChEBI" id="CHEBI:15378"/>
        <dbReference type="ChEBI" id="CHEBI:16526"/>
        <dbReference type="ChEBI" id="CHEBI:57856"/>
        <dbReference type="ChEBI" id="CHEBI:59789"/>
        <dbReference type="ChEBI" id="CHEBI:73544"/>
        <dbReference type="ChEBI" id="CHEBI:74275"/>
        <dbReference type="EC" id="2.3.1.231"/>
    </reaction>
</comment>
<dbReference type="InterPro" id="IPR029063">
    <property type="entry name" value="SAM-dependent_MTases_sf"/>
</dbReference>
<dbReference type="Gene3D" id="2.120.10.80">
    <property type="entry name" value="Kelch-type beta propeller"/>
    <property type="match status" value="2"/>
</dbReference>
<dbReference type="PANTHER" id="PTHR46529">
    <property type="entry name" value="TRNA WYBUTOSINE-SYNTHESIZING PROTEIN 4"/>
    <property type="match status" value="1"/>
</dbReference>
<evidence type="ECO:0000256" key="8">
    <source>
        <dbReference type="ARBA" id="ARBA00022679"/>
    </source>
</evidence>
<dbReference type="GO" id="GO:0031591">
    <property type="term" value="P:wybutosine biosynthetic process"/>
    <property type="evidence" value="ECO:0007669"/>
    <property type="project" value="TreeGrafter"/>
</dbReference>
<accession>A0AAV4G2A8</accession>
<evidence type="ECO:0000256" key="6">
    <source>
        <dbReference type="ARBA" id="ARBA00018045"/>
    </source>
</evidence>
<evidence type="ECO:0000256" key="10">
    <source>
        <dbReference type="ARBA" id="ARBA00022694"/>
    </source>
</evidence>
<comment type="similarity">
    <text evidence="3">Belongs to the methyltransferase superfamily. LCMT family.</text>
</comment>
<evidence type="ECO:0000313" key="16">
    <source>
        <dbReference type="Proteomes" id="UP000762676"/>
    </source>
</evidence>
<evidence type="ECO:0000256" key="9">
    <source>
        <dbReference type="ARBA" id="ARBA00022691"/>
    </source>
</evidence>
<protein>
    <recommendedName>
        <fullName evidence="6">tRNA wybutosine-synthesizing protein 4</fullName>
        <ecNumber evidence="5">2.1.1.290</ecNumber>
        <ecNumber evidence="4">2.3.1.231</ecNumber>
    </recommendedName>
    <alternativeName>
        <fullName evidence="12">tRNA(Phe) (7-(3-amino-3-(methoxycarbonyl)propyl)wyosine(37)-N)-methoxycarbonyltransferase</fullName>
    </alternativeName>
    <alternativeName>
        <fullName evidence="11">tRNA(Phe) (7-(3-amino-3-carboxypropyl)wyosine(37)-O)-methyltransferase</fullName>
    </alternativeName>
</protein>
<evidence type="ECO:0000256" key="1">
    <source>
        <dbReference type="ARBA" id="ARBA00001806"/>
    </source>
</evidence>
<dbReference type="Pfam" id="PF04072">
    <property type="entry name" value="LCM"/>
    <property type="match status" value="1"/>
</dbReference>
<reference evidence="15 16" key="1">
    <citation type="journal article" date="2021" name="Elife">
        <title>Chloroplast acquisition without the gene transfer in kleptoplastic sea slugs, Plakobranchus ocellatus.</title>
        <authorList>
            <person name="Maeda T."/>
            <person name="Takahashi S."/>
            <person name="Yoshida T."/>
            <person name="Shimamura S."/>
            <person name="Takaki Y."/>
            <person name="Nagai Y."/>
            <person name="Toyoda A."/>
            <person name="Suzuki Y."/>
            <person name="Arimoto A."/>
            <person name="Ishii H."/>
            <person name="Satoh N."/>
            <person name="Nishiyama T."/>
            <person name="Hasebe M."/>
            <person name="Maruyama T."/>
            <person name="Minagawa J."/>
            <person name="Obokata J."/>
            <person name="Shigenobu S."/>
        </authorList>
    </citation>
    <scope>NUCLEOTIDE SEQUENCE [LARGE SCALE GENOMIC DNA]</scope>
</reference>
<evidence type="ECO:0000313" key="15">
    <source>
        <dbReference type="EMBL" id="GFR79534.1"/>
    </source>
</evidence>
<keyword evidence="9" id="KW-0949">S-adenosyl-L-methionine</keyword>
<dbReference type="Gene3D" id="3.40.50.150">
    <property type="entry name" value="Vaccinia Virus protein VP39"/>
    <property type="match status" value="2"/>
</dbReference>
<comment type="catalytic activity">
    <reaction evidence="1">
        <text>7-[(3S)-3-amino-3-carboxypropyl]wyosine(37) in tRNA(Phe) + S-adenosyl-L-methionine = 7-[(3S)-(3-amino-3-methoxycarbonyl)propyl]wyosine(37) in tRNA(Phe) + S-adenosyl-L-homocysteine</text>
        <dbReference type="Rhea" id="RHEA:36903"/>
        <dbReference type="Rhea" id="RHEA-COMP:10379"/>
        <dbReference type="Rhea" id="RHEA-COMP:11844"/>
        <dbReference type="ChEBI" id="CHEBI:57856"/>
        <dbReference type="ChEBI" id="CHEBI:59789"/>
        <dbReference type="ChEBI" id="CHEBI:73543"/>
        <dbReference type="ChEBI" id="CHEBI:74275"/>
        <dbReference type="EC" id="2.1.1.290"/>
    </reaction>
</comment>
<gene>
    <name evidence="15" type="ORF">ElyMa_002290500</name>
</gene>
<evidence type="ECO:0000256" key="4">
    <source>
        <dbReference type="ARBA" id="ARBA00012155"/>
    </source>
</evidence>
<dbReference type="Pfam" id="PF24681">
    <property type="entry name" value="Kelch_KLHDC2_KLHL20_DRC7"/>
    <property type="match status" value="1"/>
</dbReference>
<evidence type="ECO:0000256" key="11">
    <source>
        <dbReference type="ARBA" id="ARBA00029750"/>
    </source>
</evidence>
<dbReference type="SUPFAM" id="SSF53335">
    <property type="entry name" value="S-adenosyl-L-methionine-dependent methyltransferases"/>
    <property type="match status" value="1"/>
</dbReference>
<evidence type="ECO:0000256" key="5">
    <source>
        <dbReference type="ARBA" id="ARBA00012779"/>
    </source>
</evidence>
<keyword evidence="7" id="KW-0489">Methyltransferase</keyword>
<evidence type="ECO:0000256" key="14">
    <source>
        <dbReference type="SAM" id="MobiDB-lite"/>
    </source>
</evidence>
<evidence type="ECO:0000256" key="12">
    <source>
        <dbReference type="ARBA" id="ARBA00030847"/>
    </source>
</evidence>
<dbReference type="InterPro" id="IPR015915">
    <property type="entry name" value="Kelch-typ_b-propeller"/>
</dbReference>
<dbReference type="EMBL" id="BMAT01004750">
    <property type="protein sequence ID" value="GFR79534.1"/>
    <property type="molecule type" value="Genomic_DNA"/>
</dbReference>
<dbReference type="GO" id="GO:0008175">
    <property type="term" value="F:tRNA methyltransferase activity"/>
    <property type="evidence" value="ECO:0007669"/>
    <property type="project" value="TreeGrafter"/>
</dbReference>
<sequence>MAKVLSSTTNKNTKTRRETAVQGTNDSSIVSKWSTAACGYFDDSFLQHFISKQSRRAPLIHRGYYIRAKAFDKIIKNFLEVFQDSKKQIDFPELVRRKRLLIENSPELSSLIQKSDLQPSSPHIELSCTDYQLLGIDLTQLNTLEAALKMCGMHFECPTLLLSECVMTYMTRRCSTELVKWAAETFDNGVFGMYEQMHPDDAFGLFMQAHFHSIGSPLKCINAFPSLRSQKERFLNAGWTYCDAVDMNTFYYGCLDMAERQRVESLETFDEYEELNLKYSHYFILTASKVNLGKTLITNNHTLPKNDVHGEITNIVTVSRLPQIDQSVRRFGHASSLVMDRFAITSGGFGETDGRHQRLAELTITDLISLKSYHVSCSAADMQIPRMHHSSVTLSNGATILMAGRQSPFFMCNQMLEVTLQITDNGYESTKSQRVQSSSNFSSPETSSSVPQESCSVPFSSVKRHDRSEDNMNTGEGLSQSDANLEDNGHSDECHSSLTTNVRQPHLVENVISQLPKEDKEPSQCLESHNLSQTLRFKLGTLTIKVVEQSGNVPKERWRHSSVVVTHDGKEHIFLYGGKTKSGSVLQDAFMFNPMTKTWIECTCKGASPGPRHSHSLTFWQGKVILTGGLDENHEPSNCVFCLDLSTMTWDKWNLDGPLSARYSHTAHLHNNMLLLVGGVNIRAKPPGLAVISLSAHTSQEFAFPAQDKESLLMLHRHTSVMMPQATSKTAPQLVLLGGGGNCFSFGTHLNRTPVLIDVEAACSSLQALIAQ</sequence>
<name>A0AAV4G2A8_9GAST</name>
<comment type="pathway">
    <text evidence="2">tRNA modification; wybutosine-tRNA(Phe) biosynthesis.</text>
</comment>
<dbReference type="PANTHER" id="PTHR46529:SF1">
    <property type="entry name" value="TRNA WYBUTOSINE-SYNTHESIZING PROTEIN 4"/>
    <property type="match status" value="1"/>
</dbReference>
<evidence type="ECO:0000256" key="13">
    <source>
        <dbReference type="ARBA" id="ARBA00049250"/>
    </source>
</evidence>
<keyword evidence="8" id="KW-0808">Transferase</keyword>
<evidence type="ECO:0000256" key="2">
    <source>
        <dbReference type="ARBA" id="ARBA00004797"/>
    </source>
</evidence>
<evidence type="ECO:0000256" key="3">
    <source>
        <dbReference type="ARBA" id="ARBA00010703"/>
    </source>
</evidence>
<feature type="compositionally biased region" description="Polar residues" evidence="14">
    <location>
        <begin position="471"/>
        <end position="483"/>
    </location>
</feature>
<dbReference type="AlphaFoldDB" id="A0AAV4G2A8"/>
<feature type="region of interest" description="Disordered" evidence="14">
    <location>
        <begin position="431"/>
        <end position="495"/>
    </location>
</feature>
<comment type="caution">
    <text evidence="15">The sequence shown here is derived from an EMBL/GenBank/DDBJ whole genome shotgun (WGS) entry which is preliminary data.</text>
</comment>
<dbReference type="GO" id="GO:0030488">
    <property type="term" value="P:tRNA methylation"/>
    <property type="evidence" value="ECO:0007669"/>
    <property type="project" value="TreeGrafter"/>
</dbReference>
<evidence type="ECO:0000256" key="7">
    <source>
        <dbReference type="ARBA" id="ARBA00022603"/>
    </source>
</evidence>
<dbReference type="SUPFAM" id="SSF117281">
    <property type="entry name" value="Kelch motif"/>
    <property type="match status" value="1"/>
</dbReference>
<dbReference type="InterPro" id="IPR007213">
    <property type="entry name" value="Ppm1/Ppm2/Tcmp"/>
</dbReference>
<organism evidence="15 16">
    <name type="scientific">Elysia marginata</name>
    <dbReference type="NCBI Taxonomy" id="1093978"/>
    <lineage>
        <taxon>Eukaryota</taxon>
        <taxon>Metazoa</taxon>
        <taxon>Spiralia</taxon>
        <taxon>Lophotrochozoa</taxon>
        <taxon>Mollusca</taxon>
        <taxon>Gastropoda</taxon>
        <taxon>Heterobranchia</taxon>
        <taxon>Euthyneura</taxon>
        <taxon>Panpulmonata</taxon>
        <taxon>Sacoglossa</taxon>
        <taxon>Placobranchoidea</taxon>
        <taxon>Plakobranchidae</taxon>
        <taxon>Elysia</taxon>
    </lineage>
</organism>
<feature type="compositionally biased region" description="Low complexity" evidence="14">
    <location>
        <begin position="1"/>
        <end position="12"/>
    </location>
</feature>
<keyword evidence="16" id="KW-1185">Reference proteome</keyword>
<feature type="compositionally biased region" description="Low complexity" evidence="14">
    <location>
        <begin position="432"/>
        <end position="454"/>
    </location>
</feature>
<dbReference type="Proteomes" id="UP000762676">
    <property type="component" value="Unassembled WGS sequence"/>
</dbReference>
<keyword evidence="10" id="KW-0819">tRNA processing</keyword>
<proteinExistence type="inferred from homology"/>
<dbReference type="EC" id="2.1.1.290" evidence="5"/>
<dbReference type="EC" id="2.3.1.231" evidence="4"/>
<feature type="region of interest" description="Disordered" evidence="14">
    <location>
        <begin position="1"/>
        <end position="23"/>
    </location>
</feature>